<keyword evidence="2 11" id="KW-0813">Transport</keyword>
<feature type="chain" id="PRO_5001633444" description="Inward rectifier potassium channel C-terminal domain-containing protein" evidence="13">
    <location>
        <begin position="20"/>
        <end position="340"/>
    </location>
</feature>
<evidence type="ECO:0000256" key="13">
    <source>
        <dbReference type="SAM" id="SignalP"/>
    </source>
</evidence>
<dbReference type="GO" id="GO:0034702">
    <property type="term" value="C:monoatomic ion channel complex"/>
    <property type="evidence" value="ECO:0007669"/>
    <property type="project" value="UniProtKB-KW"/>
</dbReference>
<evidence type="ECO:0000256" key="7">
    <source>
        <dbReference type="ARBA" id="ARBA00022989"/>
    </source>
</evidence>
<reference evidence="15 16" key="1">
    <citation type="journal article" date="2013" name="PLoS Genet.">
        <title>Distinctive expansion of potential virulence genes in the genome of the oomycete fish pathogen Saprolegnia parasitica.</title>
        <authorList>
            <person name="Jiang R.H."/>
            <person name="de Bruijn I."/>
            <person name="Haas B.J."/>
            <person name="Belmonte R."/>
            <person name="Lobach L."/>
            <person name="Christie J."/>
            <person name="van den Ackerveken G."/>
            <person name="Bottin A."/>
            <person name="Bulone V."/>
            <person name="Diaz-Moreno S.M."/>
            <person name="Dumas B."/>
            <person name="Fan L."/>
            <person name="Gaulin E."/>
            <person name="Govers F."/>
            <person name="Grenville-Briggs L.J."/>
            <person name="Horner N.R."/>
            <person name="Levin J.Z."/>
            <person name="Mammella M."/>
            <person name="Meijer H.J."/>
            <person name="Morris P."/>
            <person name="Nusbaum C."/>
            <person name="Oome S."/>
            <person name="Phillips A.J."/>
            <person name="van Rooyen D."/>
            <person name="Rzeszutek E."/>
            <person name="Saraiva M."/>
            <person name="Secombes C.J."/>
            <person name="Seidl M.F."/>
            <person name="Snel B."/>
            <person name="Stassen J.H."/>
            <person name="Sykes S."/>
            <person name="Tripathy S."/>
            <person name="van den Berg H."/>
            <person name="Vega-Arreguin J.C."/>
            <person name="Wawra S."/>
            <person name="Young S.K."/>
            <person name="Zeng Q."/>
            <person name="Dieguez-Uribeondo J."/>
            <person name="Russ C."/>
            <person name="Tyler B.M."/>
            <person name="van West P."/>
        </authorList>
    </citation>
    <scope>NUCLEOTIDE SEQUENCE [LARGE SCALE GENOMIC DNA]</scope>
    <source>
        <strain evidence="15 16">CBS 223.65</strain>
    </source>
</reference>
<evidence type="ECO:0000313" key="15">
    <source>
        <dbReference type="EMBL" id="KDO18398.1"/>
    </source>
</evidence>
<evidence type="ECO:0000256" key="4">
    <source>
        <dbReference type="ARBA" id="ARBA00022692"/>
    </source>
</evidence>
<dbReference type="Gene3D" id="1.10.287.70">
    <property type="match status" value="1"/>
</dbReference>
<keyword evidence="9 12" id="KW-0472">Membrane</keyword>
<protein>
    <recommendedName>
        <fullName evidence="14">Inward rectifier potassium channel C-terminal domain-containing protein</fullName>
    </recommendedName>
</protein>
<keyword evidence="10 11" id="KW-0407">Ion channel</keyword>
<dbReference type="SUPFAM" id="SSF81296">
    <property type="entry name" value="E set domains"/>
    <property type="match status" value="1"/>
</dbReference>
<dbReference type="VEuPathDB" id="FungiDB:SPRG_16218"/>
<evidence type="ECO:0000256" key="8">
    <source>
        <dbReference type="ARBA" id="ARBA00023065"/>
    </source>
</evidence>
<evidence type="ECO:0000256" key="5">
    <source>
        <dbReference type="ARBA" id="ARBA00022882"/>
    </source>
</evidence>
<evidence type="ECO:0000256" key="11">
    <source>
        <dbReference type="RuleBase" id="RU003822"/>
    </source>
</evidence>
<keyword evidence="7 12" id="KW-1133">Transmembrane helix</keyword>
<sequence>MHAMWQRVWLGLTLPATASTFPSSLSNDKRASTQRFFGKPIEWVHGSPRPAYKDVIYMLLHWSWPRLWCFVTVVYCSITVLLGLVFYEICDECDVFSEGLGMSYQAFSTIGFGIVYPMHRCGNYVIIVEAFASMLMLPAMGGLLFSKLSIPRLRVAFSNVVVLQPNYVNGLPALVFRVANPSPSTHLETDVLLDVRFLAELHIASRLGGNHVLQRFDLPLQQSSFIFFRFALELVHVIDATSPLAPFAVAMAMEDDAMVITLAMEAVDANRHTSVLDQHAYAQADVRVGFRFARMLSPQSAAKLALDFDLLHAVEAAPMVAPVPLLRKPAPATMCTRARR</sequence>
<dbReference type="PANTHER" id="PTHR11767:SF102">
    <property type="entry name" value="INWARDLY RECTIFYING POTASSIUM CHANNEL 1, ISOFORM F"/>
    <property type="match status" value="1"/>
</dbReference>
<dbReference type="GO" id="GO:0005242">
    <property type="term" value="F:inward rectifier potassium channel activity"/>
    <property type="evidence" value="ECO:0007669"/>
    <property type="project" value="InterPro"/>
</dbReference>
<evidence type="ECO:0000256" key="10">
    <source>
        <dbReference type="ARBA" id="ARBA00023303"/>
    </source>
</evidence>
<comment type="similarity">
    <text evidence="11">Belongs to the inward rectifier-type potassium channel (TC 1.A.2.1) family.</text>
</comment>
<dbReference type="STRING" id="695850.A0A067BJP5"/>
<dbReference type="Pfam" id="PF17655">
    <property type="entry name" value="IRK_C"/>
    <property type="match status" value="1"/>
</dbReference>
<dbReference type="InterPro" id="IPR014756">
    <property type="entry name" value="Ig_E-set"/>
</dbReference>
<organism evidence="15 16">
    <name type="scientific">Saprolegnia parasitica (strain CBS 223.65)</name>
    <dbReference type="NCBI Taxonomy" id="695850"/>
    <lineage>
        <taxon>Eukaryota</taxon>
        <taxon>Sar</taxon>
        <taxon>Stramenopiles</taxon>
        <taxon>Oomycota</taxon>
        <taxon>Saprolegniomycetes</taxon>
        <taxon>Saprolegniales</taxon>
        <taxon>Saprolegniaceae</taxon>
        <taxon>Saprolegnia</taxon>
    </lineage>
</organism>
<dbReference type="AlphaFoldDB" id="A0A067BJP5"/>
<evidence type="ECO:0000256" key="1">
    <source>
        <dbReference type="ARBA" id="ARBA00004141"/>
    </source>
</evidence>
<dbReference type="SUPFAM" id="SSF81324">
    <property type="entry name" value="Voltage-gated potassium channels"/>
    <property type="match status" value="1"/>
</dbReference>
<dbReference type="KEGG" id="spar:SPRG_16218"/>
<dbReference type="GO" id="GO:0005886">
    <property type="term" value="C:plasma membrane"/>
    <property type="evidence" value="ECO:0007669"/>
    <property type="project" value="TreeGrafter"/>
</dbReference>
<name>A0A067BJP5_SAPPC</name>
<gene>
    <name evidence="15" type="ORF">SPRG_16218</name>
</gene>
<evidence type="ECO:0000256" key="12">
    <source>
        <dbReference type="SAM" id="Phobius"/>
    </source>
</evidence>
<comment type="subcellular location">
    <subcellularLocation>
        <location evidence="1 11">Membrane</location>
        <topology evidence="1 11">Multi-pass membrane protein</topology>
    </subcellularLocation>
</comment>
<proteinExistence type="inferred from homology"/>
<accession>A0A067BJP5</accession>
<evidence type="ECO:0000259" key="14">
    <source>
        <dbReference type="Pfam" id="PF17655"/>
    </source>
</evidence>
<feature type="signal peptide" evidence="13">
    <location>
        <begin position="1"/>
        <end position="19"/>
    </location>
</feature>
<evidence type="ECO:0000256" key="9">
    <source>
        <dbReference type="ARBA" id="ARBA00023136"/>
    </source>
</evidence>
<keyword evidence="6 11" id="KW-0630">Potassium</keyword>
<feature type="transmembrane region" description="Helical" evidence="12">
    <location>
        <begin position="67"/>
        <end position="87"/>
    </location>
</feature>
<dbReference type="InterPro" id="IPR016449">
    <property type="entry name" value="K_chnl_inward-rec_Kir"/>
</dbReference>
<dbReference type="RefSeq" id="XP_012210896.1">
    <property type="nucleotide sequence ID" value="XM_012355506.1"/>
</dbReference>
<evidence type="ECO:0000256" key="3">
    <source>
        <dbReference type="ARBA" id="ARBA00022538"/>
    </source>
</evidence>
<keyword evidence="4 11" id="KW-0812">Transmembrane</keyword>
<dbReference type="GeneID" id="24137861"/>
<keyword evidence="3 11" id="KW-0633">Potassium transport</keyword>
<dbReference type="InterPro" id="IPR041647">
    <property type="entry name" value="IRK_C"/>
</dbReference>
<keyword evidence="8 11" id="KW-0406">Ion transport</keyword>
<dbReference type="Gene3D" id="2.60.40.1400">
    <property type="entry name" value="G protein-activated inward rectifier potassium channel 1"/>
    <property type="match status" value="1"/>
</dbReference>
<dbReference type="GO" id="GO:0034765">
    <property type="term" value="P:regulation of monoatomic ion transmembrane transport"/>
    <property type="evidence" value="ECO:0007669"/>
    <property type="project" value="TreeGrafter"/>
</dbReference>
<dbReference type="PANTHER" id="PTHR11767">
    <property type="entry name" value="INWARD RECTIFIER POTASSIUM CHANNEL"/>
    <property type="match status" value="1"/>
</dbReference>
<keyword evidence="5 11" id="KW-0851">Voltage-gated channel</keyword>
<evidence type="ECO:0000256" key="6">
    <source>
        <dbReference type="ARBA" id="ARBA00022958"/>
    </source>
</evidence>
<evidence type="ECO:0000256" key="2">
    <source>
        <dbReference type="ARBA" id="ARBA00022448"/>
    </source>
</evidence>
<evidence type="ECO:0000313" key="16">
    <source>
        <dbReference type="Proteomes" id="UP000030745"/>
    </source>
</evidence>
<dbReference type="GO" id="GO:1990573">
    <property type="term" value="P:potassium ion import across plasma membrane"/>
    <property type="evidence" value="ECO:0007669"/>
    <property type="project" value="TreeGrafter"/>
</dbReference>
<keyword evidence="16" id="KW-1185">Reference proteome</keyword>
<feature type="transmembrane region" description="Helical" evidence="12">
    <location>
        <begin position="124"/>
        <end position="145"/>
    </location>
</feature>
<feature type="transmembrane region" description="Helical" evidence="12">
    <location>
        <begin position="99"/>
        <end position="118"/>
    </location>
</feature>
<keyword evidence="13" id="KW-0732">Signal</keyword>
<dbReference type="Proteomes" id="UP000030745">
    <property type="component" value="Unassembled WGS sequence"/>
</dbReference>
<dbReference type="EMBL" id="KK583442">
    <property type="protein sequence ID" value="KDO18398.1"/>
    <property type="molecule type" value="Genomic_DNA"/>
</dbReference>
<dbReference type="OrthoDB" id="273257at2759"/>
<feature type="domain" description="Inward rectifier potassium channel C-terminal" evidence="14">
    <location>
        <begin position="169"/>
        <end position="317"/>
    </location>
</feature>
<dbReference type="InterPro" id="IPR013518">
    <property type="entry name" value="K_chnl_inward-rec_Kir_cyto"/>
</dbReference>